<organism evidence="1 2">
    <name type="scientific">Bacillus phage W.Ph</name>
    <dbReference type="NCBI Taxonomy" id="764595"/>
    <lineage>
        <taxon>Viruses</taxon>
        <taxon>Duplodnaviria</taxon>
        <taxon>Heunggongvirae</taxon>
        <taxon>Uroviricota</taxon>
        <taxon>Caudoviricetes</taxon>
        <taxon>Herelleviridae</taxon>
        <taxon>Bastillevirinae</taxon>
        <taxon>Wphvirus</taxon>
        <taxon>Wphvirus WPh</taxon>
    </lineage>
</organism>
<name>G9B1L8_9CAUD</name>
<dbReference type="GeneID" id="11536773"/>
<keyword evidence="2" id="KW-1185">Reference proteome</keyword>
<reference evidence="1 2" key="1">
    <citation type="submission" date="2013-01" db="EMBL/GenBank/DDBJ databases">
        <title>Large myovirus of Bacillus.</title>
        <authorList>
            <person name="Klumpp J."/>
            <person name="Beyer W."/>
            <person name="Loessner M.J."/>
        </authorList>
    </citation>
    <scope>NUCLEOTIDE SEQUENCE [LARGE SCALE GENOMIC DNA]</scope>
</reference>
<dbReference type="OrthoDB" id="36091at10239"/>
<protein>
    <submittedName>
        <fullName evidence="1">Gp117</fullName>
    </submittedName>
</protein>
<dbReference type="KEGG" id="vg:11536773"/>
<dbReference type="EMBL" id="HM144387">
    <property type="protein sequence ID" value="ADH03263.1"/>
    <property type="molecule type" value="Genomic_DNA"/>
</dbReference>
<dbReference type="Proteomes" id="UP000005445">
    <property type="component" value="Segment"/>
</dbReference>
<proteinExistence type="predicted"/>
<evidence type="ECO:0000313" key="2">
    <source>
        <dbReference type="Proteomes" id="UP000005445"/>
    </source>
</evidence>
<evidence type="ECO:0000313" key="1">
    <source>
        <dbReference type="EMBL" id="ADH03263.1"/>
    </source>
</evidence>
<dbReference type="RefSeq" id="YP_004957132.1">
    <property type="nucleotide sequence ID" value="NC_016563.1"/>
</dbReference>
<accession>G9B1L8</accession>
<sequence length="100" mass="11412">MINAKSAKEISVDSRLEDKGINLTDIDSHIGFLITEAANEGEVKVTIDNEEMKKCEGLYTASRDSLIRNAIRERYENLGYVVRFNRDDRMKLTDLTLSWG</sequence>